<dbReference type="AlphaFoldDB" id="A0A2G2Y203"/>
<feature type="domain" description="F-box" evidence="1">
    <location>
        <begin position="62"/>
        <end position="102"/>
    </location>
</feature>
<proteinExistence type="predicted"/>
<dbReference type="EMBL" id="AYRZ02000025">
    <property type="protein sequence ID" value="PHT63750.1"/>
    <property type="molecule type" value="Genomic_DNA"/>
</dbReference>
<dbReference type="Proteomes" id="UP000222542">
    <property type="component" value="Unassembled WGS sequence"/>
</dbReference>
<dbReference type="SMART" id="SM00256">
    <property type="entry name" value="FBOX"/>
    <property type="match status" value="1"/>
</dbReference>
<dbReference type="OMA" id="SIRCCYD"/>
<evidence type="ECO:0000259" key="1">
    <source>
        <dbReference type="SMART" id="SM00256"/>
    </source>
</evidence>
<dbReference type="InterPro" id="IPR036047">
    <property type="entry name" value="F-box-like_dom_sf"/>
</dbReference>
<keyword evidence="3" id="KW-1185">Reference proteome</keyword>
<dbReference type="Gramene" id="PHT63750">
    <property type="protein sequence ID" value="PHT63750"/>
    <property type="gene ID" value="T459_32436"/>
</dbReference>
<reference evidence="2 3" key="1">
    <citation type="journal article" date="2014" name="Nat. Genet.">
        <title>Genome sequence of the hot pepper provides insights into the evolution of pungency in Capsicum species.</title>
        <authorList>
            <person name="Kim S."/>
            <person name="Park M."/>
            <person name="Yeom S.I."/>
            <person name="Kim Y.M."/>
            <person name="Lee J.M."/>
            <person name="Lee H.A."/>
            <person name="Seo E."/>
            <person name="Choi J."/>
            <person name="Cheong K."/>
            <person name="Kim K.T."/>
            <person name="Jung K."/>
            <person name="Lee G.W."/>
            <person name="Oh S.K."/>
            <person name="Bae C."/>
            <person name="Kim S.B."/>
            <person name="Lee H.Y."/>
            <person name="Kim S.Y."/>
            <person name="Kim M.S."/>
            <person name="Kang B.C."/>
            <person name="Jo Y.D."/>
            <person name="Yang H.B."/>
            <person name="Jeong H.J."/>
            <person name="Kang W.H."/>
            <person name="Kwon J.K."/>
            <person name="Shin C."/>
            <person name="Lim J.Y."/>
            <person name="Park J.H."/>
            <person name="Huh J.H."/>
            <person name="Kim J.S."/>
            <person name="Kim B.D."/>
            <person name="Cohen O."/>
            <person name="Paran I."/>
            <person name="Suh M.C."/>
            <person name="Lee S.B."/>
            <person name="Kim Y.K."/>
            <person name="Shin Y."/>
            <person name="Noh S.J."/>
            <person name="Park J."/>
            <person name="Seo Y.S."/>
            <person name="Kwon S.Y."/>
            <person name="Kim H.A."/>
            <person name="Park J.M."/>
            <person name="Kim H.J."/>
            <person name="Choi S.B."/>
            <person name="Bosland P.W."/>
            <person name="Reeves G."/>
            <person name="Jo S.H."/>
            <person name="Lee B.W."/>
            <person name="Cho H.T."/>
            <person name="Choi H.S."/>
            <person name="Lee M.S."/>
            <person name="Yu Y."/>
            <person name="Do Choi Y."/>
            <person name="Park B.S."/>
            <person name="van Deynze A."/>
            <person name="Ashrafi H."/>
            <person name="Hill T."/>
            <person name="Kim W.T."/>
            <person name="Pai H.S."/>
            <person name="Ahn H.K."/>
            <person name="Yeam I."/>
            <person name="Giovannoni J.J."/>
            <person name="Rose J.K."/>
            <person name="Sorensen I."/>
            <person name="Lee S.J."/>
            <person name="Kim R.W."/>
            <person name="Choi I.Y."/>
            <person name="Choi B.S."/>
            <person name="Lim J.S."/>
            <person name="Lee Y.H."/>
            <person name="Choi D."/>
        </authorList>
    </citation>
    <scope>NUCLEOTIDE SEQUENCE [LARGE SCALE GENOMIC DNA]</scope>
    <source>
        <strain evidence="3">cv. CM334</strain>
    </source>
</reference>
<dbReference type="PANTHER" id="PTHR31111:SF138">
    <property type="entry name" value="F-BOX ASSOCIATED DOMAIN-CONTAINING PROTEIN"/>
    <property type="match status" value="1"/>
</dbReference>
<dbReference type="CDD" id="cd22157">
    <property type="entry name" value="F-box_AtFBW1-like"/>
    <property type="match status" value="1"/>
</dbReference>
<dbReference type="Pfam" id="PF00646">
    <property type="entry name" value="F-box"/>
    <property type="match status" value="1"/>
</dbReference>
<reference evidence="2 3" key="2">
    <citation type="journal article" date="2017" name="Genome Biol.">
        <title>New reference genome sequences of hot pepper reveal the massive evolution of plant disease-resistance genes by retroduplication.</title>
        <authorList>
            <person name="Kim S."/>
            <person name="Park J."/>
            <person name="Yeom S.I."/>
            <person name="Kim Y.M."/>
            <person name="Seo E."/>
            <person name="Kim K.T."/>
            <person name="Kim M.S."/>
            <person name="Lee J.M."/>
            <person name="Cheong K."/>
            <person name="Shin H.S."/>
            <person name="Kim S.B."/>
            <person name="Han K."/>
            <person name="Lee J."/>
            <person name="Park M."/>
            <person name="Lee H.A."/>
            <person name="Lee H.Y."/>
            <person name="Lee Y."/>
            <person name="Oh S."/>
            <person name="Lee J.H."/>
            <person name="Choi E."/>
            <person name="Choi E."/>
            <person name="Lee S.E."/>
            <person name="Jeon J."/>
            <person name="Kim H."/>
            <person name="Choi G."/>
            <person name="Song H."/>
            <person name="Lee J."/>
            <person name="Lee S.C."/>
            <person name="Kwon J.K."/>
            <person name="Lee H.Y."/>
            <person name="Koo N."/>
            <person name="Hong Y."/>
            <person name="Kim R.W."/>
            <person name="Kang W.H."/>
            <person name="Huh J.H."/>
            <person name="Kang B.C."/>
            <person name="Yang T.J."/>
            <person name="Lee Y.H."/>
            <person name="Bennetzen J.L."/>
            <person name="Choi D."/>
        </authorList>
    </citation>
    <scope>NUCLEOTIDE SEQUENCE [LARGE SCALE GENOMIC DNA]</scope>
    <source>
        <strain evidence="3">cv. CM334</strain>
    </source>
</reference>
<dbReference type="PANTHER" id="PTHR31111">
    <property type="entry name" value="BNAA05G37150D PROTEIN-RELATED"/>
    <property type="match status" value="1"/>
</dbReference>
<protein>
    <recommendedName>
        <fullName evidence="1">F-box domain-containing protein</fullName>
    </recommendedName>
</protein>
<evidence type="ECO:0000313" key="2">
    <source>
        <dbReference type="EMBL" id="PHT63750.1"/>
    </source>
</evidence>
<accession>A0A2G2Y203</accession>
<sequence length="164" mass="18946">MEKNYLLGKGKKQKKINCSSNTVSNQINSINGEELFIPWRCTQQNDTAEEMNIDDTAKDIHFPEEIVMNILSRLPVRSLQRFKCVSPFWSALISDHYFTMKHLNRAKNDLNSQRLLTANYHVGFNSFSLSSPVQVIENEQRLDGPPNYYSIRCCYDGLALLSFF</sequence>
<dbReference type="SUPFAM" id="SSF81383">
    <property type="entry name" value="F-box domain"/>
    <property type="match status" value="1"/>
</dbReference>
<organism evidence="2 3">
    <name type="scientific">Capsicum annuum</name>
    <name type="common">Capsicum pepper</name>
    <dbReference type="NCBI Taxonomy" id="4072"/>
    <lineage>
        <taxon>Eukaryota</taxon>
        <taxon>Viridiplantae</taxon>
        <taxon>Streptophyta</taxon>
        <taxon>Embryophyta</taxon>
        <taxon>Tracheophyta</taxon>
        <taxon>Spermatophyta</taxon>
        <taxon>Magnoliopsida</taxon>
        <taxon>eudicotyledons</taxon>
        <taxon>Gunneridae</taxon>
        <taxon>Pentapetalae</taxon>
        <taxon>asterids</taxon>
        <taxon>lamiids</taxon>
        <taxon>Solanales</taxon>
        <taxon>Solanaceae</taxon>
        <taxon>Solanoideae</taxon>
        <taxon>Capsiceae</taxon>
        <taxon>Capsicum</taxon>
    </lineage>
</organism>
<gene>
    <name evidence="2" type="ORF">T459_32436</name>
</gene>
<name>A0A2G2Y203_CAPAN</name>
<evidence type="ECO:0000313" key="3">
    <source>
        <dbReference type="Proteomes" id="UP000222542"/>
    </source>
</evidence>
<dbReference type="InterPro" id="IPR001810">
    <property type="entry name" value="F-box_dom"/>
</dbReference>
<comment type="caution">
    <text evidence="2">The sequence shown here is derived from an EMBL/GenBank/DDBJ whole genome shotgun (WGS) entry which is preliminary data.</text>
</comment>
<dbReference type="Gene3D" id="1.20.1280.50">
    <property type="match status" value="1"/>
</dbReference>